<keyword evidence="1" id="KW-1133">Transmembrane helix</keyword>
<dbReference type="AlphaFoldDB" id="A0A3B0RLM4"/>
<dbReference type="NCBIfam" id="TIGR00847">
    <property type="entry name" value="ccoS"/>
    <property type="match status" value="1"/>
</dbReference>
<organism evidence="2">
    <name type="scientific">hydrothermal vent metagenome</name>
    <dbReference type="NCBI Taxonomy" id="652676"/>
    <lineage>
        <taxon>unclassified sequences</taxon>
        <taxon>metagenomes</taxon>
        <taxon>ecological metagenomes</taxon>
    </lineage>
</organism>
<evidence type="ECO:0008006" key="3">
    <source>
        <dbReference type="Google" id="ProtNLM"/>
    </source>
</evidence>
<dbReference type="PANTHER" id="PTHR41532">
    <property type="entry name" value="FIXS PROTEIN"/>
    <property type="match status" value="1"/>
</dbReference>
<proteinExistence type="predicted"/>
<dbReference type="PANTHER" id="PTHR41532:SF1">
    <property type="entry name" value="FIXS PROTEIN"/>
    <property type="match status" value="1"/>
</dbReference>
<evidence type="ECO:0000313" key="2">
    <source>
        <dbReference type="EMBL" id="VAV92582.1"/>
    </source>
</evidence>
<keyword evidence="1" id="KW-0812">Transmembrane</keyword>
<dbReference type="InterPro" id="IPR004714">
    <property type="entry name" value="Cyt_oxidase_maturation_cbb3"/>
</dbReference>
<reference evidence="2" key="1">
    <citation type="submission" date="2018-06" db="EMBL/GenBank/DDBJ databases">
        <authorList>
            <person name="Zhirakovskaya E."/>
        </authorList>
    </citation>
    <scope>NUCLEOTIDE SEQUENCE</scope>
</reference>
<protein>
    <recommendedName>
        <fullName evidence="3">Type cbb3 cytochrome oxidase biogenesis protein CcoS, involved in heme b insertion</fullName>
    </recommendedName>
</protein>
<keyword evidence="1" id="KW-0472">Membrane</keyword>
<gene>
    <name evidence="2" type="ORF">MNBD_ALPHA06-1815</name>
</gene>
<accession>A0A3B0RLM4</accession>
<sequence length="54" mass="6243">MSGLVWLIPAALFLALLALSAFFWTVKSRQYEDMKGESWRIFIDDDKDDHIPGK</sequence>
<name>A0A3B0RLM4_9ZZZZ</name>
<dbReference type="Pfam" id="PF03597">
    <property type="entry name" value="FixS"/>
    <property type="match status" value="1"/>
</dbReference>
<dbReference type="EMBL" id="UOEE01000147">
    <property type="protein sequence ID" value="VAV92582.1"/>
    <property type="molecule type" value="Genomic_DNA"/>
</dbReference>
<feature type="transmembrane region" description="Helical" evidence="1">
    <location>
        <begin position="6"/>
        <end position="26"/>
    </location>
</feature>
<evidence type="ECO:0000256" key="1">
    <source>
        <dbReference type="SAM" id="Phobius"/>
    </source>
</evidence>